<name>A0A0P8WU09_PSEFL</name>
<keyword evidence="1" id="KW-0732">Signal</keyword>
<dbReference type="OrthoDB" id="2086224at2"/>
<dbReference type="RefSeq" id="WP_057398978.1">
    <property type="nucleotide sequence ID" value="NZ_LJXB01000085.1"/>
</dbReference>
<organism evidence="3 4">
    <name type="scientific">Pseudomonas fluorescens</name>
    <dbReference type="NCBI Taxonomy" id="294"/>
    <lineage>
        <taxon>Bacteria</taxon>
        <taxon>Pseudomonadati</taxon>
        <taxon>Pseudomonadota</taxon>
        <taxon>Gammaproteobacteria</taxon>
        <taxon>Pseudomonadales</taxon>
        <taxon>Pseudomonadaceae</taxon>
        <taxon>Pseudomonas</taxon>
    </lineage>
</organism>
<sequence>MSIQRLIKIMTASTLLLTAWLMSSTLVLAGADLNSAATTRHCETPPLCERPIQAGNSTWSYYESERQGPTVILIHGFSSSKQVWFEPGKALSSRFHVIIPDLPGWGASTDNDHSNFDIEAQATRLHEFILALEAENITLIGHSMGGAIAGVYAADQPQRVSRLVLVGALGLSFKDNDFMQELNAGGNPFIYDDRAGVERTARLVYLNPPQMSDRQVQEAILANRAQRAFIESTLAQIRPSSQWLALDHRLTKLNMPVLGIWCREDKVIDVSALDTLRNGLPASSANDSVILEGCNHLPMIERPAETLQALDAFIATSD</sequence>
<accession>A0A0P8WU09</accession>
<evidence type="ECO:0000256" key="1">
    <source>
        <dbReference type="SAM" id="SignalP"/>
    </source>
</evidence>
<feature type="domain" description="AB hydrolase-1" evidence="2">
    <location>
        <begin position="69"/>
        <end position="303"/>
    </location>
</feature>
<dbReference type="SUPFAM" id="SSF53474">
    <property type="entry name" value="alpha/beta-Hydrolases"/>
    <property type="match status" value="1"/>
</dbReference>
<comment type="caution">
    <text evidence="3">The sequence shown here is derived from an EMBL/GenBank/DDBJ whole genome shotgun (WGS) entry which is preliminary data.</text>
</comment>
<gene>
    <name evidence="3" type="ORF">AN403_2337</name>
</gene>
<evidence type="ECO:0000313" key="4">
    <source>
        <dbReference type="Proteomes" id="UP000050349"/>
    </source>
</evidence>
<dbReference type="GO" id="GO:0046464">
    <property type="term" value="P:acylglycerol catabolic process"/>
    <property type="evidence" value="ECO:0007669"/>
    <property type="project" value="TreeGrafter"/>
</dbReference>
<dbReference type="GO" id="GO:0047372">
    <property type="term" value="F:monoacylglycerol lipase activity"/>
    <property type="evidence" value="ECO:0007669"/>
    <property type="project" value="TreeGrafter"/>
</dbReference>
<dbReference type="PANTHER" id="PTHR43798:SF5">
    <property type="entry name" value="MONOACYLGLYCEROL LIPASE ABHD6"/>
    <property type="match status" value="1"/>
</dbReference>
<dbReference type="PATRIC" id="fig|294.162.peg.4138"/>
<dbReference type="InterPro" id="IPR029058">
    <property type="entry name" value="AB_hydrolase_fold"/>
</dbReference>
<dbReference type="Pfam" id="PF00561">
    <property type="entry name" value="Abhydrolase_1"/>
    <property type="match status" value="1"/>
</dbReference>
<dbReference type="AlphaFoldDB" id="A0A0P8WU09"/>
<dbReference type="GO" id="GO:0016020">
    <property type="term" value="C:membrane"/>
    <property type="evidence" value="ECO:0007669"/>
    <property type="project" value="TreeGrafter"/>
</dbReference>
<dbReference type="InterPro" id="IPR050266">
    <property type="entry name" value="AB_hydrolase_sf"/>
</dbReference>
<protein>
    <submittedName>
        <fullName evidence="3">Phospholipase/Carboxylesterase family protein</fullName>
    </submittedName>
</protein>
<dbReference type="EMBL" id="LJXB01000085">
    <property type="protein sequence ID" value="KPU57199.1"/>
    <property type="molecule type" value="Genomic_DNA"/>
</dbReference>
<dbReference type="PRINTS" id="PR00111">
    <property type="entry name" value="ABHYDROLASE"/>
</dbReference>
<feature type="chain" id="PRO_5006153538" evidence="1">
    <location>
        <begin position="30"/>
        <end position="318"/>
    </location>
</feature>
<evidence type="ECO:0000313" key="3">
    <source>
        <dbReference type="EMBL" id="KPU57199.1"/>
    </source>
</evidence>
<proteinExistence type="predicted"/>
<dbReference type="InterPro" id="IPR000073">
    <property type="entry name" value="AB_hydrolase_1"/>
</dbReference>
<reference evidence="3 4" key="1">
    <citation type="submission" date="2015-09" db="EMBL/GenBank/DDBJ databases">
        <authorList>
            <person name="Jackson K.R."/>
            <person name="Lunt B.L."/>
            <person name="Fisher J.N.B."/>
            <person name="Gardner A.V."/>
            <person name="Bailey M.E."/>
            <person name="Deus L.M."/>
            <person name="Earl A.S."/>
            <person name="Gibby P.D."/>
            <person name="Hartmann K.A."/>
            <person name="Liu J.E."/>
            <person name="Manci A.M."/>
            <person name="Nielsen D.A."/>
            <person name="Solomon M.B."/>
            <person name="Breakwell D.P."/>
            <person name="Burnett S.H."/>
            <person name="Grose J.H."/>
        </authorList>
    </citation>
    <scope>NUCLEOTIDE SEQUENCE [LARGE SCALE GENOMIC DNA]</scope>
    <source>
        <strain evidence="3 4">S613</strain>
    </source>
</reference>
<evidence type="ECO:0000259" key="2">
    <source>
        <dbReference type="Pfam" id="PF00561"/>
    </source>
</evidence>
<dbReference type="Gene3D" id="3.40.50.1820">
    <property type="entry name" value="alpha/beta hydrolase"/>
    <property type="match status" value="1"/>
</dbReference>
<dbReference type="Proteomes" id="UP000050349">
    <property type="component" value="Unassembled WGS sequence"/>
</dbReference>
<dbReference type="PANTHER" id="PTHR43798">
    <property type="entry name" value="MONOACYLGLYCEROL LIPASE"/>
    <property type="match status" value="1"/>
</dbReference>
<feature type="signal peptide" evidence="1">
    <location>
        <begin position="1"/>
        <end position="29"/>
    </location>
</feature>